<evidence type="ECO:0000259" key="3">
    <source>
        <dbReference type="Pfam" id="PF22936"/>
    </source>
</evidence>
<evidence type="ECO:0000256" key="1">
    <source>
        <dbReference type="SAM" id="MobiDB-lite"/>
    </source>
</evidence>
<dbReference type="OMA" id="WDAIENS"/>
<reference evidence="4 5" key="1">
    <citation type="journal article" date="2014" name="Nat. Commun.">
        <title>Klebsormidium flaccidum genome reveals primary factors for plant terrestrial adaptation.</title>
        <authorList>
            <person name="Hori K."/>
            <person name="Maruyama F."/>
            <person name="Fujisawa T."/>
            <person name="Togashi T."/>
            <person name="Yamamoto N."/>
            <person name="Seo M."/>
            <person name="Sato S."/>
            <person name="Yamada T."/>
            <person name="Mori H."/>
            <person name="Tajima N."/>
            <person name="Moriyama T."/>
            <person name="Ikeuchi M."/>
            <person name="Watanabe M."/>
            <person name="Wada H."/>
            <person name="Kobayashi K."/>
            <person name="Saito M."/>
            <person name="Masuda T."/>
            <person name="Sasaki-Sekimoto Y."/>
            <person name="Mashiguchi K."/>
            <person name="Awai K."/>
            <person name="Shimojima M."/>
            <person name="Masuda S."/>
            <person name="Iwai M."/>
            <person name="Nobusawa T."/>
            <person name="Narise T."/>
            <person name="Kondo S."/>
            <person name="Saito H."/>
            <person name="Sato R."/>
            <person name="Murakawa M."/>
            <person name="Ihara Y."/>
            <person name="Oshima-Yamada Y."/>
            <person name="Ohtaka K."/>
            <person name="Satoh M."/>
            <person name="Sonobe K."/>
            <person name="Ishii M."/>
            <person name="Ohtani R."/>
            <person name="Kanamori-Sato M."/>
            <person name="Honoki R."/>
            <person name="Miyazaki D."/>
            <person name="Mochizuki H."/>
            <person name="Umetsu J."/>
            <person name="Higashi K."/>
            <person name="Shibata D."/>
            <person name="Kamiya Y."/>
            <person name="Sato N."/>
            <person name="Nakamura Y."/>
            <person name="Tabata S."/>
            <person name="Ida S."/>
            <person name="Kurokawa K."/>
            <person name="Ohta H."/>
        </authorList>
    </citation>
    <scope>NUCLEOTIDE SEQUENCE [LARGE SCALE GENOMIC DNA]</scope>
    <source>
        <strain evidence="4 5">NIES-2285</strain>
    </source>
</reference>
<accession>A0A1Y1IQ13</accession>
<dbReference type="Pfam" id="PF13976">
    <property type="entry name" value="gag_pre-integrs"/>
    <property type="match status" value="1"/>
</dbReference>
<feature type="region of interest" description="Disordered" evidence="1">
    <location>
        <begin position="78"/>
        <end position="97"/>
    </location>
</feature>
<feature type="domain" description="GAG-pre-integrase" evidence="2">
    <location>
        <begin position="246"/>
        <end position="315"/>
    </location>
</feature>
<dbReference type="InterPro" id="IPR054722">
    <property type="entry name" value="PolX-like_BBD"/>
</dbReference>
<gene>
    <name evidence="4" type="ORF">KFL_011220025</name>
</gene>
<dbReference type="AlphaFoldDB" id="A0A1Y1IQ13"/>
<dbReference type="STRING" id="105231.A0A1Y1IQ13"/>
<dbReference type="PANTHER" id="PTHR47481:SF31">
    <property type="entry name" value="OS01G0873500 PROTEIN"/>
    <property type="match status" value="1"/>
</dbReference>
<evidence type="ECO:0000313" key="4">
    <source>
        <dbReference type="EMBL" id="GAQ92753.1"/>
    </source>
</evidence>
<feature type="compositionally biased region" description="Basic and acidic residues" evidence="1">
    <location>
        <begin position="78"/>
        <end position="91"/>
    </location>
</feature>
<dbReference type="OrthoDB" id="2596766at2759"/>
<dbReference type="Pfam" id="PF22936">
    <property type="entry name" value="Pol_BBD"/>
    <property type="match status" value="1"/>
</dbReference>
<feature type="domain" description="Retrovirus-related Pol polyprotein from transposon TNT 1-94-like beta-barrel" evidence="3">
    <location>
        <begin position="133"/>
        <end position="215"/>
    </location>
</feature>
<keyword evidence="5" id="KW-1185">Reference proteome</keyword>
<dbReference type="Pfam" id="PF14223">
    <property type="entry name" value="Retrotran_gag_2"/>
    <property type="match status" value="1"/>
</dbReference>
<name>A0A1Y1IQ13_KLENI</name>
<dbReference type="EMBL" id="DF238071">
    <property type="protein sequence ID" value="GAQ92753.1"/>
    <property type="molecule type" value="Genomic_DNA"/>
</dbReference>
<protein>
    <submittedName>
        <fullName evidence="4">Uncharacterized protein</fullName>
    </submittedName>
</protein>
<proteinExistence type="predicted"/>
<sequence>MELAGARDLWNGVEDPVAHPAQSKKALSIIGLNVEDHHLGSIEDCKTAKEAWDLLEKTYKSKTNARKMQLRQELHSLKMKSGFEESPKEKGGGGSDSAVAYVAGRKGKEKVHGKDENRGKGPKVIEGVSTDEWLVDSGSSQHLTGDKSLFETLEMFGGSGREFTFGDKGTLWAEGSGSVELRCATPTGESLVTLQNVMYVPRVAANLISVSKATEVASMLFKENGNCELEVDEEVVLVARKVKGVYVVNRAEKETCFLVKKPETAELWHRRLGHAGYENLAKMVQRDLVEGVGVKPSAFRALKTSVCEPCIMGKQTRLPFPGIRLGEHGAS</sequence>
<dbReference type="PANTHER" id="PTHR47481">
    <property type="match status" value="1"/>
</dbReference>
<evidence type="ECO:0000313" key="5">
    <source>
        <dbReference type="Proteomes" id="UP000054558"/>
    </source>
</evidence>
<dbReference type="Proteomes" id="UP000054558">
    <property type="component" value="Unassembled WGS sequence"/>
</dbReference>
<dbReference type="InterPro" id="IPR025724">
    <property type="entry name" value="GAG-pre-integrase_dom"/>
</dbReference>
<evidence type="ECO:0000259" key="2">
    <source>
        <dbReference type="Pfam" id="PF13976"/>
    </source>
</evidence>
<organism evidence="4 5">
    <name type="scientific">Klebsormidium nitens</name>
    <name type="common">Green alga</name>
    <name type="synonym">Ulothrix nitens</name>
    <dbReference type="NCBI Taxonomy" id="105231"/>
    <lineage>
        <taxon>Eukaryota</taxon>
        <taxon>Viridiplantae</taxon>
        <taxon>Streptophyta</taxon>
        <taxon>Klebsormidiophyceae</taxon>
        <taxon>Klebsormidiales</taxon>
        <taxon>Klebsormidiaceae</taxon>
        <taxon>Klebsormidium</taxon>
    </lineage>
</organism>